<dbReference type="AlphaFoldDB" id="A0A0N8UI67"/>
<reference evidence="1 2" key="1">
    <citation type="journal article" date="2015" name="Genome Biol. Evol.">
        <title>The Dynamics of Genetic Interactions between Vibrio metoecus and Vibrio cholerae, Two Close Relatives Co-Occurring in the Environment.</title>
        <authorList>
            <person name="Orata F.D."/>
            <person name="Kirchberger P.C."/>
            <person name="Meheust R."/>
            <person name="Barlow E.J."/>
            <person name="Tarr C.L."/>
            <person name="Boucher Y."/>
        </authorList>
    </citation>
    <scope>NUCLEOTIDE SEQUENCE [LARGE SCALE GENOMIC DNA]</scope>
    <source>
        <strain evidence="1 2">08-2459</strain>
    </source>
</reference>
<dbReference type="Proteomes" id="UP000053724">
    <property type="component" value="Unassembled WGS sequence"/>
</dbReference>
<sequence length="60" mass="6715">MPTPGTREKIVTIFVSSRSKLDNQTEMSADIGLVLLRCIPIDVHKAGEKNVLFSRPFNKD</sequence>
<gene>
    <name evidence="1" type="ORF">AAY55_01705</name>
</gene>
<evidence type="ECO:0000313" key="2">
    <source>
        <dbReference type="Proteomes" id="UP000053724"/>
    </source>
</evidence>
<organism evidence="1 2">
    <name type="scientific">Vibrio metoecus</name>
    <dbReference type="NCBI Taxonomy" id="1481663"/>
    <lineage>
        <taxon>Bacteria</taxon>
        <taxon>Pseudomonadati</taxon>
        <taxon>Pseudomonadota</taxon>
        <taxon>Gammaproteobacteria</taxon>
        <taxon>Vibrionales</taxon>
        <taxon>Vibrionaceae</taxon>
        <taxon>Vibrio</taxon>
    </lineage>
</organism>
<protein>
    <submittedName>
        <fullName evidence="1">Uncharacterized protein</fullName>
    </submittedName>
</protein>
<accession>A0A0N8UI67</accession>
<dbReference type="PATRIC" id="fig|1481663.8.peg.502"/>
<dbReference type="EMBL" id="LCUF01000001">
    <property type="protein sequence ID" value="KQA24746.1"/>
    <property type="molecule type" value="Genomic_DNA"/>
</dbReference>
<name>A0A0N8UI67_VIBMT</name>
<evidence type="ECO:0000313" key="1">
    <source>
        <dbReference type="EMBL" id="KQA24746.1"/>
    </source>
</evidence>
<comment type="caution">
    <text evidence="1">The sequence shown here is derived from an EMBL/GenBank/DDBJ whole genome shotgun (WGS) entry which is preliminary data.</text>
</comment>
<proteinExistence type="predicted"/>